<dbReference type="GO" id="GO:0008251">
    <property type="term" value="F:tRNA-specific adenosine deaminase activity"/>
    <property type="evidence" value="ECO:0007669"/>
    <property type="project" value="TreeGrafter"/>
</dbReference>
<reference evidence="3" key="1">
    <citation type="submission" date="2016-11" db="UniProtKB">
        <authorList>
            <consortium name="WormBaseParasite"/>
        </authorList>
    </citation>
    <scope>IDENTIFICATION</scope>
</reference>
<dbReference type="GO" id="GO:0003726">
    <property type="term" value="F:double-stranded RNA adenosine deaminase activity"/>
    <property type="evidence" value="ECO:0007669"/>
    <property type="project" value="TreeGrafter"/>
</dbReference>
<dbReference type="Pfam" id="PF02137">
    <property type="entry name" value="A_deamin"/>
    <property type="match status" value="2"/>
</dbReference>
<dbReference type="GO" id="GO:0005730">
    <property type="term" value="C:nucleolus"/>
    <property type="evidence" value="ECO:0007669"/>
    <property type="project" value="TreeGrafter"/>
</dbReference>
<dbReference type="PANTHER" id="PTHR10910:SF62">
    <property type="entry name" value="AT07585P-RELATED"/>
    <property type="match status" value="1"/>
</dbReference>
<keyword evidence="2" id="KW-1185">Reference proteome</keyword>
<accession>A0A1I7ZTZ3</accession>
<sequence length="313" mass="35000">MYAQLLGTVRDEVQRTGNPAIDNRVAGFLLLDSTGDVEIISWATGASQFKGSVAQGTSPLRDSHAEILCRRGLQRYLLYQGSTAQGTSPLRDSHAEILCRRGLQRYLLYQVQLHRDNPKESILQRPNDGIKLVLKPNYTIHFLCSSAPCGDATSYSDYVSKPCDSKEHAADMAEHGELQMKYPESTEPVALNDETMSSQQARMSCSDKILKWNTLGVQGCLLTQFIRPLYISSFVFQHQFDKSQVTRALCCRAAGLSFEDNIYHVNHARYHTSFDDTKDSVESLHHQENATNWNAAEKTVEITNCATGMDLEG</sequence>
<evidence type="ECO:0000313" key="3">
    <source>
        <dbReference type="WBParaSite" id="L893_g29529.t1"/>
    </source>
</evidence>
<evidence type="ECO:0000259" key="1">
    <source>
        <dbReference type="PROSITE" id="PS50141"/>
    </source>
</evidence>
<dbReference type="Proteomes" id="UP000095287">
    <property type="component" value="Unplaced"/>
</dbReference>
<dbReference type="GO" id="GO:0006396">
    <property type="term" value="P:RNA processing"/>
    <property type="evidence" value="ECO:0007669"/>
    <property type="project" value="InterPro"/>
</dbReference>
<protein>
    <submittedName>
        <fullName evidence="3">A to I editase domain-containing protein</fullName>
    </submittedName>
</protein>
<dbReference type="AlphaFoldDB" id="A0A1I7ZTZ3"/>
<evidence type="ECO:0000313" key="2">
    <source>
        <dbReference type="Proteomes" id="UP000095287"/>
    </source>
</evidence>
<feature type="domain" description="A to I editase" evidence="1">
    <location>
        <begin position="90"/>
        <end position="313"/>
    </location>
</feature>
<dbReference type="WBParaSite" id="L893_g29529.t1">
    <property type="protein sequence ID" value="L893_g29529.t1"/>
    <property type="gene ID" value="L893_g29529"/>
</dbReference>
<dbReference type="SMART" id="SM00552">
    <property type="entry name" value="ADEAMc"/>
    <property type="match status" value="1"/>
</dbReference>
<dbReference type="GO" id="GO:0003725">
    <property type="term" value="F:double-stranded RNA binding"/>
    <property type="evidence" value="ECO:0007669"/>
    <property type="project" value="TreeGrafter"/>
</dbReference>
<name>A0A1I7ZTZ3_9BILA</name>
<dbReference type="InterPro" id="IPR002466">
    <property type="entry name" value="A_deamin"/>
</dbReference>
<organism evidence="2 3">
    <name type="scientific">Steinernema glaseri</name>
    <dbReference type="NCBI Taxonomy" id="37863"/>
    <lineage>
        <taxon>Eukaryota</taxon>
        <taxon>Metazoa</taxon>
        <taxon>Ecdysozoa</taxon>
        <taxon>Nematoda</taxon>
        <taxon>Chromadorea</taxon>
        <taxon>Rhabditida</taxon>
        <taxon>Tylenchina</taxon>
        <taxon>Panagrolaimomorpha</taxon>
        <taxon>Strongyloidoidea</taxon>
        <taxon>Steinernematidae</taxon>
        <taxon>Steinernema</taxon>
    </lineage>
</organism>
<proteinExistence type="predicted"/>
<dbReference type="PANTHER" id="PTHR10910">
    <property type="entry name" value="EUKARYOTE SPECIFIC DSRNA BINDING PROTEIN"/>
    <property type="match status" value="1"/>
</dbReference>
<dbReference type="GO" id="GO:0005737">
    <property type="term" value="C:cytoplasm"/>
    <property type="evidence" value="ECO:0007669"/>
    <property type="project" value="TreeGrafter"/>
</dbReference>
<dbReference type="GO" id="GO:0006382">
    <property type="term" value="P:adenosine to inosine editing"/>
    <property type="evidence" value="ECO:0007669"/>
    <property type="project" value="TreeGrafter"/>
</dbReference>
<dbReference type="PROSITE" id="PS50141">
    <property type="entry name" value="A_DEAMIN_EDITASE"/>
    <property type="match status" value="1"/>
</dbReference>